<evidence type="ECO:0008006" key="3">
    <source>
        <dbReference type="Google" id="ProtNLM"/>
    </source>
</evidence>
<sequence length="239" mass="27657">MDQINRYLSEMYIEYWNKLKNQLVDRKVDLSSLSNPFLIDVVDSYRSASVKVLFVGKETCGWGQYIGTVDQEPWEAIIDLQKDYIKFRQEAKWAHTPFWRASKAIYDRLNPNGPADGYMTSNLIKLDQKNTRPSPEVEEIICSNFPLLPYEIKALSPDVVIFFTGPYYDERLKKTFAGALFETVNDLAPKVLSRIKHEMLPPHSYRTYHPGYSLRGKKTKATKFDPMVDAIVKQVTTTK</sequence>
<organism evidence="1 2">
    <name type="scientific">Brevibacillus gelatini</name>
    <dbReference type="NCBI Taxonomy" id="1655277"/>
    <lineage>
        <taxon>Bacteria</taxon>
        <taxon>Bacillati</taxon>
        <taxon>Bacillota</taxon>
        <taxon>Bacilli</taxon>
        <taxon>Bacillales</taxon>
        <taxon>Paenibacillaceae</taxon>
        <taxon>Brevibacillus</taxon>
    </lineage>
</organism>
<keyword evidence="2" id="KW-1185">Reference proteome</keyword>
<comment type="caution">
    <text evidence="1">The sequence shown here is derived from an EMBL/GenBank/DDBJ whole genome shotgun (WGS) entry which is preliminary data.</text>
</comment>
<dbReference type="Proteomes" id="UP000268829">
    <property type="component" value="Unassembled WGS sequence"/>
</dbReference>
<accession>A0A3M8AQZ8</accession>
<dbReference type="RefSeq" id="WP_122906398.1">
    <property type="nucleotide sequence ID" value="NZ_RHHS01000048.1"/>
</dbReference>
<gene>
    <name evidence="1" type="ORF">EDM57_19690</name>
</gene>
<reference evidence="1 2" key="1">
    <citation type="submission" date="2018-10" db="EMBL/GenBank/DDBJ databases">
        <title>Phylogenomics of Brevibacillus.</title>
        <authorList>
            <person name="Dunlap C."/>
        </authorList>
    </citation>
    <scope>NUCLEOTIDE SEQUENCE [LARGE SCALE GENOMIC DNA]</scope>
    <source>
        <strain evidence="1 2">DSM 100115</strain>
    </source>
</reference>
<evidence type="ECO:0000313" key="1">
    <source>
        <dbReference type="EMBL" id="RNB53519.1"/>
    </source>
</evidence>
<protein>
    <recommendedName>
        <fullName evidence="3">Uracil-DNA glycosylase-like domain-containing protein</fullName>
    </recommendedName>
</protein>
<dbReference type="EMBL" id="RHHS01000048">
    <property type="protein sequence ID" value="RNB53519.1"/>
    <property type="molecule type" value="Genomic_DNA"/>
</dbReference>
<proteinExistence type="predicted"/>
<evidence type="ECO:0000313" key="2">
    <source>
        <dbReference type="Proteomes" id="UP000268829"/>
    </source>
</evidence>
<dbReference type="OrthoDB" id="307997at2"/>
<name>A0A3M8AQZ8_9BACL</name>
<dbReference type="AlphaFoldDB" id="A0A3M8AQZ8"/>